<sequence length="483" mass="53750">MVMGRHSCCQKQKLKKGLWSPEEDEKLVKYITKYGHGCWSLVPKQAGLQRCGKSCRLRWINYLRPDLKRGIFTPEEEKLIIELHAVLGNRWSQIASQLPGRTDNEIKNFWNTSIKKKLKHIGIDPSTHRPVGEPSRPSSCEQDSTHCYQSSSLEADKNVHINLDNLSSDFNKQNKGYCIPEDLLLPSGNSEPIMPDERLLQSIANPTTTASDFIANKHNVLGRGSESTLDTLEMKTLKIASPYFFASNDNLRQTGLANSHVALESVFPRPVASAPAAFSPFCSYQQAGSKTIHELTRAENQRDINNFPAVSDGNSMAITVSNARSFEIANPSTSSDIYQLTDSDDLIAITANFVAQKRSHQFATLQGKNSNSLPMVSLSNIGKHDCFKMKSPDGSKCSESSSSSGYHNRYGTLAQQSEYNVHVSNLGSGVEPYEQPTKWCDLMSVTYNAVRGIEHEPERMASNDQPGPLAWQFSATDHNIYDK</sequence>
<name>A0ACC2EES6_DIPCM</name>
<keyword evidence="2" id="KW-1185">Reference proteome</keyword>
<protein>
    <submittedName>
        <fullName evidence="1">Uncharacterized protein</fullName>
    </submittedName>
</protein>
<dbReference type="EMBL" id="CM055093">
    <property type="protein sequence ID" value="KAJ7564993.1"/>
    <property type="molecule type" value="Genomic_DNA"/>
</dbReference>
<proteinExistence type="predicted"/>
<reference evidence="2" key="1">
    <citation type="journal article" date="2024" name="Proc. Natl. Acad. Sci. U.S.A.">
        <title>Extraordinary preservation of gene collinearity over three hundred million years revealed in homosporous lycophytes.</title>
        <authorList>
            <person name="Li C."/>
            <person name="Wickell D."/>
            <person name="Kuo L.Y."/>
            <person name="Chen X."/>
            <person name="Nie B."/>
            <person name="Liao X."/>
            <person name="Peng D."/>
            <person name="Ji J."/>
            <person name="Jenkins J."/>
            <person name="Williams M."/>
            <person name="Shu S."/>
            <person name="Plott C."/>
            <person name="Barry K."/>
            <person name="Rajasekar S."/>
            <person name="Grimwood J."/>
            <person name="Han X."/>
            <person name="Sun S."/>
            <person name="Hou Z."/>
            <person name="He W."/>
            <person name="Dai G."/>
            <person name="Sun C."/>
            <person name="Schmutz J."/>
            <person name="Leebens-Mack J.H."/>
            <person name="Li F.W."/>
            <person name="Wang L."/>
        </authorList>
    </citation>
    <scope>NUCLEOTIDE SEQUENCE [LARGE SCALE GENOMIC DNA]</scope>
    <source>
        <strain evidence="2">cv. PW_Plant_1</strain>
    </source>
</reference>
<dbReference type="Proteomes" id="UP001162992">
    <property type="component" value="Chromosome 2"/>
</dbReference>
<organism evidence="1 2">
    <name type="scientific">Diphasiastrum complanatum</name>
    <name type="common">Issler's clubmoss</name>
    <name type="synonym">Lycopodium complanatum</name>
    <dbReference type="NCBI Taxonomy" id="34168"/>
    <lineage>
        <taxon>Eukaryota</taxon>
        <taxon>Viridiplantae</taxon>
        <taxon>Streptophyta</taxon>
        <taxon>Embryophyta</taxon>
        <taxon>Tracheophyta</taxon>
        <taxon>Lycopodiopsida</taxon>
        <taxon>Lycopodiales</taxon>
        <taxon>Lycopodiaceae</taxon>
        <taxon>Lycopodioideae</taxon>
        <taxon>Diphasiastrum</taxon>
    </lineage>
</organism>
<evidence type="ECO:0000313" key="1">
    <source>
        <dbReference type="EMBL" id="KAJ7564993.1"/>
    </source>
</evidence>
<gene>
    <name evidence="1" type="ORF">O6H91_02G043500</name>
</gene>
<comment type="caution">
    <text evidence="1">The sequence shown here is derived from an EMBL/GenBank/DDBJ whole genome shotgun (WGS) entry which is preliminary data.</text>
</comment>
<accession>A0ACC2EES6</accession>
<evidence type="ECO:0000313" key="2">
    <source>
        <dbReference type="Proteomes" id="UP001162992"/>
    </source>
</evidence>